<reference evidence="3" key="1">
    <citation type="submission" date="2015-04" db="UniProtKB">
        <authorList>
            <consortium name="EnsemblPlants"/>
        </authorList>
    </citation>
    <scope>IDENTIFICATION</scope>
</reference>
<dbReference type="Gramene" id="OPUNC10G04050.1">
    <property type="protein sequence ID" value="OPUNC10G04050.1"/>
    <property type="gene ID" value="OPUNC10G04050"/>
</dbReference>
<keyword evidence="1" id="KW-0175">Coiled coil</keyword>
<evidence type="ECO:0000259" key="2">
    <source>
        <dbReference type="PROSITE" id="PS50076"/>
    </source>
</evidence>
<dbReference type="HOGENOM" id="CLU_081430_1_0_1"/>
<proteinExistence type="predicted"/>
<name>A0A0E0M653_ORYPU</name>
<dbReference type="PANTHER" id="PTHR44137:SF63">
    <property type="entry name" value="OS10G0188200 PROTEIN"/>
    <property type="match status" value="1"/>
</dbReference>
<dbReference type="AlphaFoldDB" id="A0A0E0M653"/>
<dbReference type="InterPro" id="IPR001623">
    <property type="entry name" value="DnaJ_domain"/>
</dbReference>
<reference evidence="3" key="2">
    <citation type="submission" date="2018-05" db="EMBL/GenBank/DDBJ databases">
        <title>OpunRS2 (Oryza punctata Reference Sequence Version 2).</title>
        <authorList>
            <person name="Zhang J."/>
            <person name="Kudrna D."/>
            <person name="Lee S."/>
            <person name="Talag J."/>
            <person name="Welchert J."/>
            <person name="Wing R.A."/>
        </authorList>
    </citation>
    <scope>NUCLEOTIDE SEQUENCE [LARGE SCALE GENOMIC DNA]</scope>
</reference>
<organism evidence="3">
    <name type="scientific">Oryza punctata</name>
    <name type="common">Red rice</name>
    <dbReference type="NCBI Taxonomy" id="4537"/>
    <lineage>
        <taxon>Eukaryota</taxon>
        <taxon>Viridiplantae</taxon>
        <taxon>Streptophyta</taxon>
        <taxon>Embryophyta</taxon>
        <taxon>Tracheophyta</taxon>
        <taxon>Spermatophyta</taxon>
        <taxon>Magnoliopsida</taxon>
        <taxon>Liliopsida</taxon>
        <taxon>Poales</taxon>
        <taxon>Poaceae</taxon>
        <taxon>BOP clade</taxon>
        <taxon>Oryzoideae</taxon>
        <taxon>Oryzeae</taxon>
        <taxon>Oryzinae</taxon>
        <taxon>Oryza</taxon>
    </lineage>
</organism>
<dbReference type="OMA" id="CARCPEW"/>
<sequence length="330" mass="35617">MAMASNNDENEREQAEKALQRAEELFAAGNIRSAHLQAGRAKRLCPSLPGVASAAAAYEVHAAARPGKGNNNWRAVLGMRYGDAATLDTIKDQFQRLSLLLHHPDNNNNARCAAAEGAVALLRRACEDALSAVAAGYSREDDDGTSRRPYKMPPPAMQLHVPREAIVIYCPSCKSEFAGKVGRLEQQVGMKCARCTEWLSPPWQKKPPAKKEPPAGPGRLAVFQCPAKCPECGEQYTSMVCVGRWCLRCKACSKAAMVNVQGPDQATTTIKKSRTEAVGSIRHRCPRGRHPHLSEEAARGEIGISPPHPSPMGGGIPSDGAFYGLVEENL</sequence>
<feature type="coiled-coil region" evidence="1">
    <location>
        <begin position="5"/>
        <end position="32"/>
    </location>
</feature>
<evidence type="ECO:0000256" key="1">
    <source>
        <dbReference type="SAM" id="Coils"/>
    </source>
</evidence>
<dbReference type="EnsemblPlants" id="OPUNC10G04050.1">
    <property type="protein sequence ID" value="OPUNC10G04050.1"/>
    <property type="gene ID" value="OPUNC10G04050"/>
</dbReference>
<evidence type="ECO:0000313" key="3">
    <source>
        <dbReference type="EnsemblPlants" id="OPUNC10G04050.1"/>
    </source>
</evidence>
<feature type="domain" description="J" evidence="2">
    <location>
        <begin position="72"/>
        <end position="154"/>
    </location>
</feature>
<keyword evidence="4" id="KW-1185">Reference proteome</keyword>
<protein>
    <recommendedName>
        <fullName evidence="2">J domain-containing protein</fullName>
    </recommendedName>
</protein>
<accession>A0A0E0M653</accession>
<dbReference type="PANTHER" id="PTHR44137">
    <property type="entry name" value="BNAC03G44070D PROTEIN"/>
    <property type="match status" value="1"/>
</dbReference>
<dbReference type="eggNOG" id="ENOG502R5Y7">
    <property type="taxonomic scope" value="Eukaryota"/>
</dbReference>
<evidence type="ECO:0000313" key="4">
    <source>
        <dbReference type="Proteomes" id="UP000026962"/>
    </source>
</evidence>
<dbReference type="Proteomes" id="UP000026962">
    <property type="component" value="Chromosome 10"/>
</dbReference>
<dbReference type="PROSITE" id="PS50076">
    <property type="entry name" value="DNAJ_2"/>
    <property type="match status" value="1"/>
</dbReference>